<accession>A0A1D6N4Z8</accession>
<gene>
    <name evidence="1" type="ORF">ZEAMMB73_Zm00001d042530</name>
</gene>
<reference evidence="1" key="1">
    <citation type="submission" date="2015-12" db="EMBL/GenBank/DDBJ databases">
        <title>Update maize B73 reference genome by single molecule sequencing technologies.</title>
        <authorList>
            <consortium name="Maize Genome Sequencing Project"/>
            <person name="Ware D."/>
        </authorList>
    </citation>
    <scope>NUCLEOTIDE SEQUENCE [LARGE SCALE GENOMIC DNA]</scope>
    <source>
        <tissue evidence="1">Seedling</tissue>
    </source>
</reference>
<organism evidence="1">
    <name type="scientific">Zea mays</name>
    <name type="common">Maize</name>
    <dbReference type="NCBI Taxonomy" id="4577"/>
    <lineage>
        <taxon>Eukaryota</taxon>
        <taxon>Viridiplantae</taxon>
        <taxon>Streptophyta</taxon>
        <taxon>Embryophyta</taxon>
        <taxon>Tracheophyta</taxon>
        <taxon>Spermatophyta</taxon>
        <taxon>Magnoliopsida</taxon>
        <taxon>Liliopsida</taxon>
        <taxon>Poales</taxon>
        <taxon>Poaceae</taxon>
        <taxon>PACMAD clade</taxon>
        <taxon>Panicoideae</taxon>
        <taxon>Andropogonodae</taxon>
        <taxon>Andropogoneae</taxon>
        <taxon>Tripsacinae</taxon>
        <taxon>Zea</taxon>
    </lineage>
</organism>
<evidence type="ECO:0000313" key="1">
    <source>
        <dbReference type="EMBL" id="ONM35706.1"/>
    </source>
</evidence>
<protein>
    <submittedName>
        <fullName evidence="1">Membrane-associated protein VIPP1 chloroplastic</fullName>
    </submittedName>
</protein>
<sequence>MVVNTSIGSFFFSPEPEHFYRLQYISNETIALALILCCHTKLSCIHDDYASTECLCLILLMLACICSAQAHTIEQNYYVSV</sequence>
<dbReference type="EMBL" id="CM007649">
    <property type="protein sequence ID" value="ONM35706.1"/>
    <property type="molecule type" value="Genomic_DNA"/>
</dbReference>
<dbReference type="AlphaFoldDB" id="A0A1D6N4Z8"/>
<proteinExistence type="predicted"/>
<name>A0A1D6N4Z8_MAIZE</name>